<dbReference type="AlphaFoldDB" id="A0A2G9UKB4"/>
<organism evidence="1 2">
    <name type="scientific">Teladorsagia circumcincta</name>
    <name type="common">Brown stomach worm</name>
    <name type="synonym">Ostertagia circumcincta</name>
    <dbReference type="NCBI Taxonomy" id="45464"/>
    <lineage>
        <taxon>Eukaryota</taxon>
        <taxon>Metazoa</taxon>
        <taxon>Ecdysozoa</taxon>
        <taxon>Nematoda</taxon>
        <taxon>Chromadorea</taxon>
        <taxon>Rhabditida</taxon>
        <taxon>Rhabditina</taxon>
        <taxon>Rhabditomorpha</taxon>
        <taxon>Strongyloidea</taxon>
        <taxon>Trichostrongylidae</taxon>
        <taxon>Teladorsagia</taxon>
    </lineage>
</organism>
<evidence type="ECO:0000313" key="2">
    <source>
        <dbReference type="Proteomes" id="UP000230423"/>
    </source>
</evidence>
<dbReference type="OrthoDB" id="5841688at2759"/>
<sequence>MGFPPYNPPPYIPPYKPPTQPPYIPTLPPYRPPTQPPYIPPYIPPYKPTQPPYIPPYIPPYKPPTQPPYIPTLPPYKPPPYYTTQRPYWPTTTGCYPYSSPPCYVATNKDMQAAISSTASLTSSLASSGKDYSSTNLLRQISTALQSLQYQSYDQVTLVMLSPAISKMKTTTASASYYCKQQPISYAAMTNLSQNLVWWTNNGYNPTPQQVQNLFNTASQFLEQYC</sequence>
<reference evidence="1 2" key="1">
    <citation type="submission" date="2015-09" db="EMBL/GenBank/DDBJ databases">
        <title>Draft genome of the parasitic nematode Teladorsagia circumcincta isolate WARC Sus (inbred).</title>
        <authorList>
            <person name="Mitreva M."/>
        </authorList>
    </citation>
    <scope>NUCLEOTIDE SEQUENCE [LARGE SCALE GENOMIC DNA]</scope>
    <source>
        <strain evidence="1 2">S</strain>
    </source>
</reference>
<dbReference type="EMBL" id="KZ346186">
    <property type="protein sequence ID" value="PIO70691.1"/>
    <property type="molecule type" value="Genomic_DNA"/>
</dbReference>
<dbReference type="PRINTS" id="PR01217">
    <property type="entry name" value="PRICHEXTENSN"/>
</dbReference>
<name>A0A2G9UKB4_TELCI</name>
<proteinExistence type="predicted"/>
<dbReference type="Proteomes" id="UP000230423">
    <property type="component" value="Unassembled WGS sequence"/>
</dbReference>
<gene>
    <name evidence="1" type="ORF">TELCIR_07448</name>
</gene>
<evidence type="ECO:0000313" key="1">
    <source>
        <dbReference type="EMBL" id="PIO70691.1"/>
    </source>
</evidence>
<protein>
    <submittedName>
        <fullName evidence="1">Uncharacterized protein</fullName>
    </submittedName>
</protein>
<keyword evidence="2" id="KW-1185">Reference proteome</keyword>
<accession>A0A2G9UKB4</accession>